<reference evidence="2" key="1">
    <citation type="submission" date="2015-04" db="EMBL/GenBank/DDBJ databases">
        <title>The genome sequence of the plant pathogenic Rhizarian Plasmodiophora brassicae reveals insights in its biotrophic life cycle and the origin of chitin synthesis.</title>
        <authorList>
            <person name="Schwelm A."/>
            <person name="Fogelqvist J."/>
            <person name="Knaust A."/>
            <person name="Julke S."/>
            <person name="Lilja T."/>
            <person name="Dhandapani V."/>
            <person name="Bonilla-Rosso G."/>
            <person name="Karlsson M."/>
            <person name="Shevchenko A."/>
            <person name="Choi S.R."/>
            <person name="Kim H.G."/>
            <person name="Park J.Y."/>
            <person name="Lim Y.P."/>
            <person name="Ludwig-Muller J."/>
            <person name="Dixelius C."/>
        </authorList>
    </citation>
    <scope>NUCLEOTIDE SEQUENCE</scope>
    <source>
        <tissue evidence="2">Potato root galls</tissue>
    </source>
</reference>
<accession>A0A0H5RAY4</accession>
<feature type="compositionally biased region" description="Basic residues" evidence="1">
    <location>
        <begin position="245"/>
        <end position="255"/>
    </location>
</feature>
<proteinExistence type="predicted"/>
<organism evidence="2">
    <name type="scientific">Spongospora subterranea</name>
    <dbReference type="NCBI Taxonomy" id="70186"/>
    <lineage>
        <taxon>Eukaryota</taxon>
        <taxon>Sar</taxon>
        <taxon>Rhizaria</taxon>
        <taxon>Endomyxa</taxon>
        <taxon>Phytomyxea</taxon>
        <taxon>Plasmodiophorida</taxon>
        <taxon>Plasmodiophoridae</taxon>
        <taxon>Spongospora</taxon>
    </lineage>
</organism>
<evidence type="ECO:0000313" key="2">
    <source>
        <dbReference type="EMBL" id="CRZ11340.1"/>
    </source>
</evidence>
<protein>
    <submittedName>
        <fullName evidence="2">Uncharacterized protein</fullName>
    </submittedName>
</protein>
<dbReference type="AlphaFoldDB" id="A0A0H5RAY4"/>
<name>A0A0H5RAY4_9EUKA</name>
<evidence type="ECO:0000256" key="1">
    <source>
        <dbReference type="SAM" id="MobiDB-lite"/>
    </source>
</evidence>
<feature type="compositionally biased region" description="Polar residues" evidence="1">
    <location>
        <begin position="230"/>
        <end position="243"/>
    </location>
</feature>
<feature type="region of interest" description="Disordered" evidence="1">
    <location>
        <begin position="202"/>
        <end position="255"/>
    </location>
</feature>
<dbReference type="EMBL" id="HACM01010898">
    <property type="protein sequence ID" value="CRZ11340.1"/>
    <property type="molecule type" value="Transcribed_RNA"/>
</dbReference>
<feature type="non-terminal residue" evidence="2">
    <location>
        <position position="1"/>
    </location>
</feature>
<feature type="region of interest" description="Disordered" evidence="1">
    <location>
        <begin position="59"/>
        <end position="83"/>
    </location>
</feature>
<sequence>HRSDSIGEMQVNDNVLVGCPVPLRSIVVIIVNGIIPAVTSIVKTLFAIERSLSEVENEAYASEGSDVEMNNQGSGDERPNVNPPPWNESWLRGYMLYSLPARTSKLLSKTAAAKLLKSLNRLIKPEVVEALKAQKSSLEDQLSHAAIKSLLLKQSEEKHLLEAFDNETMSMAISTLTSEGMAKWVKQQATATAVLEAEALKEKHAKSKITAHEPRTAKSARKRSAPKPTTPTGQGSAPVSAVNTRRGKAKSFAKK</sequence>